<keyword evidence="5" id="KW-1185">Reference proteome</keyword>
<dbReference type="EMBL" id="JACIEI010000005">
    <property type="protein sequence ID" value="MBB3994234.1"/>
    <property type="molecule type" value="Genomic_DNA"/>
</dbReference>
<protein>
    <submittedName>
        <fullName evidence="4">Flagellar basal-body rod protein FlgB</fullName>
    </submittedName>
</protein>
<comment type="caution">
    <text evidence="4">The sequence shown here is derived from an EMBL/GenBank/DDBJ whole genome shotgun (WGS) entry which is preliminary data.</text>
</comment>
<dbReference type="GO" id="GO:0009425">
    <property type="term" value="C:bacterial-type flagellum basal body"/>
    <property type="evidence" value="ECO:0007669"/>
    <property type="project" value="UniProtKB-SubCell"/>
</dbReference>
<evidence type="ECO:0000256" key="2">
    <source>
        <dbReference type="SAM" id="MobiDB-lite"/>
    </source>
</evidence>
<feature type="region of interest" description="Disordered" evidence="2">
    <location>
        <begin position="53"/>
        <end position="91"/>
    </location>
</feature>
<dbReference type="InterPro" id="IPR001444">
    <property type="entry name" value="Flag_bb_rod_N"/>
</dbReference>
<evidence type="ECO:0000259" key="3">
    <source>
        <dbReference type="Pfam" id="PF00460"/>
    </source>
</evidence>
<gene>
    <name evidence="4" type="ORF">GGR95_001879</name>
</gene>
<dbReference type="Pfam" id="PF00460">
    <property type="entry name" value="Flg_bb_rod"/>
    <property type="match status" value="1"/>
</dbReference>
<name>A0A7W6H1Y6_9RHOB</name>
<evidence type="ECO:0000256" key="1">
    <source>
        <dbReference type="ARBA" id="ARBA00004117"/>
    </source>
</evidence>
<dbReference type="AlphaFoldDB" id="A0A7W6H1Y6"/>
<feature type="domain" description="Flagellar basal body rod protein N-terminal" evidence="3">
    <location>
        <begin position="19"/>
        <end position="37"/>
    </location>
</feature>
<dbReference type="RefSeq" id="WP_184565087.1">
    <property type="nucleotide sequence ID" value="NZ_JACIEI010000005.1"/>
</dbReference>
<evidence type="ECO:0000313" key="5">
    <source>
        <dbReference type="Proteomes" id="UP000530268"/>
    </source>
</evidence>
<keyword evidence="4" id="KW-0966">Cell projection</keyword>
<reference evidence="4 5" key="1">
    <citation type="submission" date="2020-08" db="EMBL/GenBank/DDBJ databases">
        <title>Genomic Encyclopedia of Type Strains, Phase IV (KMG-IV): sequencing the most valuable type-strain genomes for metagenomic binning, comparative biology and taxonomic classification.</title>
        <authorList>
            <person name="Goeker M."/>
        </authorList>
    </citation>
    <scope>NUCLEOTIDE SEQUENCE [LARGE SCALE GENOMIC DNA]</scope>
    <source>
        <strain evidence="4 5">DSM 102234</strain>
    </source>
</reference>
<proteinExistence type="predicted"/>
<keyword evidence="4" id="KW-0282">Flagellum</keyword>
<evidence type="ECO:0000313" key="4">
    <source>
        <dbReference type="EMBL" id="MBB3994234.1"/>
    </source>
</evidence>
<dbReference type="NCBIfam" id="NF009270">
    <property type="entry name" value="PRK12627.1"/>
    <property type="match status" value="1"/>
</dbReference>
<sequence>MFENLQVFQTSAAMARHAGQQQALASQNVANADTPGYAGKELAPFASHYATTGTAGAQRATRAEHLHGSIEGSQIPVTEQRGDDNPNGNTVSLETELLKAAEAKSDHERALAIYKSALDIIRMAVRTN</sequence>
<accession>A0A7W6H1Y6</accession>
<organism evidence="4 5">
    <name type="scientific">Sulfitobacter undariae</name>
    <dbReference type="NCBI Taxonomy" id="1563671"/>
    <lineage>
        <taxon>Bacteria</taxon>
        <taxon>Pseudomonadati</taxon>
        <taxon>Pseudomonadota</taxon>
        <taxon>Alphaproteobacteria</taxon>
        <taxon>Rhodobacterales</taxon>
        <taxon>Roseobacteraceae</taxon>
        <taxon>Sulfitobacter</taxon>
    </lineage>
</organism>
<keyword evidence="4" id="KW-0969">Cilium</keyword>
<dbReference type="Proteomes" id="UP000530268">
    <property type="component" value="Unassembled WGS sequence"/>
</dbReference>
<comment type="subcellular location">
    <subcellularLocation>
        <location evidence="1">Bacterial flagellum basal body</location>
    </subcellularLocation>
</comment>